<dbReference type="Proteomes" id="UP001432202">
    <property type="component" value="Chromosome"/>
</dbReference>
<gene>
    <name evidence="2" type="ORF">V6M85_02520</name>
</gene>
<keyword evidence="3" id="KW-1185">Reference proteome</keyword>
<dbReference type="InterPro" id="IPR002934">
    <property type="entry name" value="Polymerase_NTP_transf_dom"/>
</dbReference>
<dbReference type="Pfam" id="PF01909">
    <property type="entry name" value="NTP_transf_2"/>
    <property type="match status" value="1"/>
</dbReference>
<evidence type="ECO:0000313" key="3">
    <source>
        <dbReference type="Proteomes" id="UP001432202"/>
    </source>
</evidence>
<dbReference type="InterPro" id="IPR043519">
    <property type="entry name" value="NT_sf"/>
</dbReference>
<dbReference type="EMBL" id="CP146016">
    <property type="protein sequence ID" value="WWQ60976.1"/>
    <property type="molecule type" value="Genomic_DNA"/>
</dbReference>
<dbReference type="GO" id="GO:0016779">
    <property type="term" value="F:nucleotidyltransferase activity"/>
    <property type="evidence" value="ECO:0007669"/>
    <property type="project" value="InterPro"/>
</dbReference>
<evidence type="ECO:0000313" key="2">
    <source>
        <dbReference type="EMBL" id="WWQ60976.1"/>
    </source>
</evidence>
<proteinExistence type="predicted"/>
<dbReference type="Gene3D" id="3.30.460.10">
    <property type="entry name" value="Beta Polymerase, domain 2"/>
    <property type="match status" value="1"/>
</dbReference>
<sequence>MLEKVLEERKKKREEVINRVREFAEELKRRFGKVSVVLYGSYARGDFNLWSDIDVIVISEGFEGIRFLDRYDLLGIREGFEIKPYTPREFMKIKDKIGWKEALKDSIVICDDYSIFIRGS</sequence>
<accession>A0AAX4L1I6</accession>
<dbReference type="SUPFAM" id="SSF81301">
    <property type="entry name" value="Nucleotidyltransferase"/>
    <property type="match status" value="1"/>
</dbReference>
<dbReference type="RefSeq" id="WP_338602586.1">
    <property type="nucleotide sequence ID" value="NZ_CP146016.1"/>
</dbReference>
<protein>
    <submittedName>
        <fullName evidence="2">Nucleotidyltransferase domain-containing protein</fullName>
    </submittedName>
</protein>
<dbReference type="CDD" id="cd05403">
    <property type="entry name" value="NT_KNTase_like"/>
    <property type="match status" value="1"/>
</dbReference>
<evidence type="ECO:0000259" key="1">
    <source>
        <dbReference type="Pfam" id="PF01909"/>
    </source>
</evidence>
<dbReference type="PANTHER" id="PTHR43449:SF1">
    <property type="entry name" value="POLYMERASE BETA NUCLEOTIDYLTRANSFERASE DOMAIN-CONTAINING PROTEIN"/>
    <property type="match status" value="1"/>
</dbReference>
<dbReference type="AlphaFoldDB" id="A0AAX4L1I6"/>
<name>A0AAX4L1I6_9CREN</name>
<dbReference type="GeneID" id="89335606"/>
<dbReference type="PANTHER" id="PTHR43449">
    <property type="entry name" value="NUCLEOTIDYLTRANSFERASE"/>
    <property type="match status" value="1"/>
</dbReference>
<organism evidence="2 3">
    <name type="scientific">Sulfolobus tengchongensis</name>
    <dbReference type="NCBI Taxonomy" id="207809"/>
    <lineage>
        <taxon>Archaea</taxon>
        <taxon>Thermoproteota</taxon>
        <taxon>Thermoprotei</taxon>
        <taxon>Sulfolobales</taxon>
        <taxon>Sulfolobaceae</taxon>
        <taxon>Sulfolobus</taxon>
    </lineage>
</organism>
<feature type="domain" description="Polymerase nucleotidyl transferase" evidence="1">
    <location>
        <begin position="20"/>
        <end position="83"/>
    </location>
</feature>
<reference evidence="2 3" key="1">
    <citation type="submission" date="2024-02" db="EMBL/GenBank/DDBJ databases">
        <title>STSV induces naive adaptation in Sulfolobus.</title>
        <authorList>
            <person name="Xiang X."/>
            <person name="Song M."/>
        </authorList>
    </citation>
    <scope>NUCLEOTIDE SEQUENCE [LARGE SCALE GENOMIC DNA]</scope>
    <source>
        <strain evidence="2 3">RT2</strain>
    </source>
</reference>